<keyword evidence="3" id="KW-0997">Cell inner membrane</keyword>
<feature type="domain" description="Mce/MlaD" evidence="8">
    <location>
        <begin position="166"/>
        <end position="228"/>
    </location>
</feature>
<dbReference type="HOGENOM" id="CLU_018765_3_0_7"/>
<evidence type="ECO:0000313" key="10">
    <source>
        <dbReference type="Proteomes" id="UP000008825"/>
    </source>
</evidence>
<dbReference type="PANTHER" id="PTHR30462">
    <property type="entry name" value="INTERMEMBRANE TRANSPORT PROTEIN PQIB-RELATED"/>
    <property type="match status" value="1"/>
</dbReference>
<evidence type="ECO:0000259" key="8">
    <source>
        <dbReference type="Pfam" id="PF02470"/>
    </source>
</evidence>
<gene>
    <name evidence="9" type="ordered locus">Gbem_2000</name>
</gene>
<evidence type="ECO:0000256" key="4">
    <source>
        <dbReference type="ARBA" id="ARBA00022692"/>
    </source>
</evidence>
<dbReference type="GO" id="GO:0005886">
    <property type="term" value="C:plasma membrane"/>
    <property type="evidence" value="ECO:0007669"/>
    <property type="project" value="UniProtKB-SubCell"/>
</dbReference>
<evidence type="ECO:0000256" key="1">
    <source>
        <dbReference type="ARBA" id="ARBA00004533"/>
    </source>
</evidence>
<evidence type="ECO:0000313" key="9">
    <source>
        <dbReference type="EMBL" id="ACH39013.1"/>
    </source>
</evidence>
<keyword evidence="5 7" id="KW-1133">Transmembrane helix</keyword>
<feature type="transmembrane region" description="Helical" evidence="7">
    <location>
        <begin position="27"/>
        <end position="48"/>
    </location>
</feature>
<dbReference type="InterPro" id="IPR051800">
    <property type="entry name" value="PqiA-PqiB_transport"/>
</dbReference>
<dbReference type="RefSeq" id="WP_012530432.1">
    <property type="nucleotide sequence ID" value="NC_011146.1"/>
</dbReference>
<dbReference type="InterPro" id="IPR003399">
    <property type="entry name" value="Mce/MlaD"/>
</dbReference>
<dbReference type="AlphaFoldDB" id="B5EBY9"/>
<reference evidence="9 10" key="2">
    <citation type="journal article" date="2010" name="BMC Genomics">
        <title>The genome of Geobacter bemidjiensis, exemplar for the subsurface clade of Geobacter species that predominate in Fe(III)-reducing subsurface environments.</title>
        <authorList>
            <person name="Aklujkar M."/>
            <person name="Young N.D."/>
            <person name="Holmes D."/>
            <person name="Chavan M."/>
            <person name="Risso C."/>
            <person name="Kiss H.E."/>
            <person name="Han C.S."/>
            <person name="Land M.L."/>
            <person name="Lovley D.R."/>
        </authorList>
    </citation>
    <scope>NUCLEOTIDE SEQUENCE [LARGE SCALE GENOMIC DNA]</scope>
    <source>
        <strain evidence="10">ATCC BAA-1014 / DSM 16622 / JCM 12645 / Bem</strain>
    </source>
</reference>
<dbReference type="OrthoDB" id="9806984at2"/>
<keyword evidence="4 7" id="KW-0812">Transmembrane</keyword>
<name>B5EBY9_CITBB</name>
<evidence type="ECO:0000256" key="5">
    <source>
        <dbReference type="ARBA" id="ARBA00022989"/>
    </source>
</evidence>
<sequence>MTETPEKNLDDIPEAVSEPKRRFSIQLVWIIPIVAALIGLSIAVKAYIDRGQAITITFKTGEGLEAGKTKLKYKDVMIGEVKSIAISNDRSHVVVTAEVTKDARGLMVKDTRFWVVRARISGGNVSGLNTLLGGSYIGVEAGSSNEPHEEFIGLETPPAVSVDVPGRQFVLHSTDIGSLDTGSPIFFRRMQVGQVVGTELDRDGKGVTVKVFIRSPYDKFIKVNTYFWHASGIDLTLSASGVKVNTESMVSILLGGISFEAPEGKEDASPAPPNTIFSLYPTKDDAAKHSAAVEKFVLVFKESVRGLAVGAPVDLRGVTVGEVTKINVALDRKGSDFTVPVEIQFYPDQLLPKGNGQEKAPETGDRTLRRLLDDMVAHGFRAQIKSASLLTGQLYVALDFVPGARAAKINWGADPPRFPTVPGSMEKLQKNLTEIVQRIEKLPLEQIAGDAGTTIRSLDSTLKSADQLLKNMDRTLVPEARSVLAESRQAIDEVKKTLAEARQTFGGANGVLAPDAPVQVDLRDTMREVSRAAQSLRVLGDYLEQHPEALIRGKKQEK</sequence>
<proteinExistence type="predicted"/>
<keyword evidence="6 7" id="KW-0472">Membrane</keyword>
<organism evidence="9 10">
    <name type="scientific">Citrifermentans bemidjiense (strain ATCC BAA-1014 / DSM 16622 / JCM 12645 / Bem)</name>
    <name type="common">Geobacter bemidjiensis</name>
    <dbReference type="NCBI Taxonomy" id="404380"/>
    <lineage>
        <taxon>Bacteria</taxon>
        <taxon>Pseudomonadati</taxon>
        <taxon>Thermodesulfobacteriota</taxon>
        <taxon>Desulfuromonadia</taxon>
        <taxon>Geobacterales</taxon>
        <taxon>Geobacteraceae</taxon>
        <taxon>Citrifermentans</taxon>
    </lineage>
</organism>
<evidence type="ECO:0000256" key="7">
    <source>
        <dbReference type="SAM" id="Phobius"/>
    </source>
</evidence>
<dbReference type="eggNOG" id="COG3008">
    <property type="taxonomic scope" value="Bacteria"/>
</dbReference>
<dbReference type="Proteomes" id="UP000008825">
    <property type="component" value="Chromosome"/>
</dbReference>
<keyword evidence="10" id="KW-1185">Reference proteome</keyword>
<feature type="domain" description="Mce/MlaD" evidence="8">
    <location>
        <begin position="51"/>
        <end position="142"/>
    </location>
</feature>
<keyword evidence="2" id="KW-1003">Cell membrane</keyword>
<dbReference type="EMBL" id="CP001124">
    <property type="protein sequence ID" value="ACH39013.1"/>
    <property type="molecule type" value="Genomic_DNA"/>
</dbReference>
<evidence type="ECO:0000256" key="3">
    <source>
        <dbReference type="ARBA" id="ARBA00022519"/>
    </source>
</evidence>
<accession>B5EBY9</accession>
<evidence type="ECO:0000256" key="2">
    <source>
        <dbReference type="ARBA" id="ARBA00022475"/>
    </source>
</evidence>
<dbReference type="KEGG" id="gbm:Gbem_2000"/>
<evidence type="ECO:0000256" key="6">
    <source>
        <dbReference type="ARBA" id="ARBA00023136"/>
    </source>
</evidence>
<dbReference type="STRING" id="404380.Gbem_2000"/>
<feature type="domain" description="Mce/MlaD" evidence="8">
    <location>
        <begin position="298"/>
        <end position="400"/>
    </location>
</feature>
<dbReference type="Pfam" id="PF02470">
    <property type="entry name" value="MlaD"/>
    <property type="match status" value="3"/>
</dbReference>
<comment type="subcellular location">
    <subcellularLocation>
        <location evidence="1">Cell inner membrane</location>
    </subcellularLocation>
</comment>
<protein>
    <submittedName>
        <fullName evidence="9">ABC transporter, periplasmic substrate-binding protein, MCE family</fullName>
    </submittedName>
</protein>
<reference evidence="9 10" key="1">
    <citation type="submission" date="2008-07" db="EMBL/GenBank/DDBJ databases">
        <title>Complete sequence of Geobacter bemidjiensis BEM.</title>
        <authorList>
            <consortium name="US DOE Joint Genome Institute"/>
            <person name="Lucas S."/>
            <person name="Copeland A."/>
            <person name="Lapidus A."/>
            <person name="Glavina del Rio T."/>
            <person name="Dalin E."/>
            <person name="Tice H."/>
            <person name="Bruce D."/>
            <person name="Goodwin L."/>
            <person name="Pitluck S."/>
            <person name="Kiss H."/>
            <person name="Brettin T."/>
            <person name="Detter J.C."/>
            <person name="Han C."/>
            <person name="Kuske C.R."/>
            <person name="Schmutz J."/>
            <person name="Larimer F."/>
            <person name="Land M."/>
            <person name="Hauser L."/>
            <person name="Kyrpides N."/>
            <person name="Lykidis A."/>
            <person name="Lovley D."/>
            <person name="Richardson P."/>
        </authorList>
    </citation>
    <scope>NUCLEOTIDE SEQUENCE [LARGE SCALE GENOMIC DNA]</scope>
    <source>
        <strain evidence="10">ATCC BAA-1014 / DSM 16622 / JCM 12645 / Bem</strain>
    </source>
</reference>
<dbReference type="eggNOG" id="COG1463">
    <property type="taxonomic scope" value="Bacteria"/>
</dbReference>
<dbReference type="PANTHER" id="PTHR30462:SF2">
    <property type="entry name" value="INTERMEMBRANE TRANSPORT PROTEIN PQIB"/>
    <property type="match status" value="1"/>
</dbReference>